<accession>A0AAF3ETM1</accession>
<evidence type="ECO:0000256" key="1">
    <source>
        <dbReference type="ARBA" id="ARBA00004606"/>
    </source>
</evidence>
<evidence type="ECO:0000256" key="7">
    <source>
        <dbReference type="SAM" id="Phobius"/>
    </source>
</evidence>
<dbReference type="GO" id="GO:0036376">
    <property type="term" value="P:sodium ion export across plasma membrane"/>
    <property type="evidence" value="ECO:0007669"/>
    <property type="project" value="TreeGrafter"/>
</dbReference>
<evidence type="ECO:0000256" key="4">
    <source>
        <dbReference type="ARBA" id="ARBA00022968"/>
    </source>
</evidence>
<sequence>MSVRYQAVFEADALSYSESTTSQMDSQSVHDKSPIIYYKSESNHTWKDLLRLPNDPGKRRLAIMSFLLIITFLAGFFLYLTLSGAQIFKQLSQEKANTKYGLQFIPDLRVHKHGVFYYSTSKGSAYEEIKNKYVNEIDKFLDTYWKDQLSRQKYSTDCSKHGKIDNKWCRFSQTTSFKNFNKECTNQDNYGFDSGEPCLLFAFKDEIAWTPEWSKKGEPKQLPLKCEIKTMFDTYTINATYFPPLEARDGYGGFTMNKIPSLPIKGSHGFVVDDDGEIIYDLPALIFVKLRKMEHKIKLKYVCSIKDSVKDYEFSNLRDFVGVREFAFTIQTFDDL</sequence>
<evidence type="ECO:0000256" key="3">
    <source>
        <dbReference type="ARBA" id="ARBA00022692"/>
    </source>
</evidence>
<keyword evidence="8" id="KW-1185">Reference proteome</keyword>
<dbReference type="PANTHER" id="PTHR11523">
    <property type="entry name" value="SODIUM/POTASSIUM-DEPENDENT ATPASE BETA SUBUNIT"/>
    <property type="match status" value="1"/>
</dbReference>
<dbReference type="WBParaSite" id="MBELARI_LOCUS17417">
    <property type="protein sequence ID" value="MBELARI_LOCUS17417"/>
    <property type="gene ID" value="MBELARI_LOCUS17417"/>
</dbReference>
<keyword evidence="6 7" id="KW-0472">Membrane</keyword>
<dbReference type="GO" id="GO:1990573">
    <property type="term" value="P:potassium ion import across plasma membrane"/>
    <property type="evidence" value="ECO:0007669"/>
    <property type="project" value="TreeGrafter"/>
</dbReference>
<organism evidence="8 9">
    <name type="scientific">Mesorhabditis belari</name>
    <dbReference type="NCBI Taxonomy" id="2138241"/>
    <lineage>
        <taxon>Eukaryota</taxon>
        <taxon>Metazoa</taxon>
        <taxon>Ecdysozoa</taxon>
        <taxon>Nematoda</taxon>
        <taxon>Chromadorea</taxon>
        <taxon>Rhabditida</taxon>
        <taxon>Rhabditina</taxon>
        <taxon>Rhabditomorpha</taxon>
        <taxon>Rhabditoidea</taxon>
        <taxon>Rhabditidae</taxon>
        <taxon>Mesorhabditinae</taxon>
        <taxon>Mesorhabditis</taxon>
    </lineage>
</organism>
<keyword evidence="4" id="KW-0735">Signal-anchor</keyword>
<comment type="subcellular location">
    <subcellularLocation>
        <location evidence="1">Membrane</location>
        <topology evidence="1">Single-pass type II membrane protein</topology>
    </subcellularLocation>
</comment>
<dbReference type="GO" id="GO:0030007">
    <property type="term" value="P:intracellular potassium ion homeostasis"/>
    <property type="evidence" value="ECO:0007669"/>
    <property type="project" value="TreeGrafter"/>
</dbReference>
<name>A0AAF3ETM1_9BILA</name>
<evidence type="ECO:0000256" key="2">
    <source>
        <dbReference type="ARBA" id="ARBA00005876"/>
    </source>
</evidence>
<dbReference type="GO" id="GO:0001671">
    <property type="term" value="F:ATPase activator activity"/>
    <property type="evidence" value="ECO:0007669"/>
    <property type="project" value="TreeGrafter"/>
</dbReference>
<evidence type="ECO:0000313" key="8">
    <source>
        <dbReference type="Proteomes" id="UP000887575"/>
    </source>
</evidence>
<reference evidence="9" key="1">
    <citation type="submission" date="2024-02" db="UniProtKB">
        <authorList>
            <consortium name="WormBaseParasite"/>
        </authorList>
    </citation>
    <scope>IDENTIFICATION</scope>
</reference>
<dbReference type="Gene3D" id="2.60.40.1660">
    <property type="entry name" value="Na, k-atpase alpha subunit"/>
    <property type="match status" value="1"/>
</dbReference>
<dbReference type="InterPro" id="IPR000402">
    <property type="entry name" value="Na/K_ATPase_sub_beta"/>
</dbReference>
<dbReference type="InterPro" id="IPR038702">
    <property type="entry name" value="Na/K_ATPase_sub_beta_sf"/>
</dbReference>
<evidence type="ECO:0000256" key="5">
    <source>
        <dbReference type="ARBA" id="ARBA00022989"/>
    </source>
</evidence>
<feature type="transmembrane region" description="Helical" evidence="7">
    <location>
        <begin position="61"/>
        <end position="82"/>
    </location>
</feature>
<dbReference type="PANTHER" id="PTHR11523:SF28">
    <property type="entry name" value="NA_K-ATPASE BETA SUBUNIT ISOFORM 4-RELATED"/>
    <property type="match status" value="1"/>
</dbReference>
<dbReference type="AlphaFoldDB" id="A0AAF3ETM1"/>
<keyword evidence="3 7" id="KW-0812">Transmembrane</keyword>
<dbReference type="GO" id="GO:0006883">
    <property type="term" value="P:intracellular sodium ion homeostasis"/>
    <property type="evidence" value="ECO:0007669"/>
    <property type="project" value="TreeGrafter"/>
</dbReference>
<evidence type="ECO:0000256" key="6">
    <source>
        <dbReference type="ARBA" id="ARBA00023136"/>
    </source>
</evidence>
<dbReference type="Proteomes" id="UP000887575">
    <property type="component" value="Unassembled WGS sequence"/>
</dbReference>
<evidence type="ECO:0000313" key="9">
    <source>
        <dbReference type="WBParaSite" id="MBELARI_LOCUS17417"/>
    </source>
</evidence>
<comment type="similarity">
    <text evidence="2">Belongs to the X(+)/potassium ATPases subunit beta family.</text>
</comment>
<keyword evidence="5 7" id="KW-1133">Transmembrane helix</keyword>
<proteinExistence type="inferred from homology"/>
<protein>
    <submittedName>
        <fullName evidence="9">Uncharacterized protein</fullName>
    </submittedName>
</protein>
<dbReference type="Pfam" id="PF00287">
    <property type="entry name" value="Na_K-ATPase"/>
    <property type="match status" value="1"/>
</dbReference>
<dbReference type="GO" id="GO:0005890">
    <property type="term" value="C:sodium:potassium-exchanging ATPase complex"/>
    <property type="evidence" value="ECO:0007669"/>
    <property type="project" value="InterPro"/>
</dbReference>